<dbReference type="SUPFAM" id="SSF55447">
    <property type="entry name" value="CO dehydrogenase flavoprotein C-terminal domain-like"/>
    <property type="match status" value="1"/>
</dbReference>
<dbReference type="SUPFAM" id="SSF56176">
    <property type="entry name" value="FAD-binding/transporter-associated domain-like"/>
    <property type="match status" value="1"/>
</dbReference>
<dbReference type="Gene3D" id="1.10.150.120">
    <property type="entry name" value="[2Fe-2S]-binding domain"/>
    <property type="match status" value="1"/>
</dbReference>
<organism evidence="19 20">
    <name type="scientific">Poecilia mexicana</name>
    <dbReference type="NCBI Taxonomy" id="48701"/>
    <lineage>
        <taxon>Eukaryota</taxon>
        <taxon>Metazoa</taxon>
        <taxon>Chordata</taxon>
        <taxon>Craniata</taxon>
        <taxon>Vertebrata</taxon>
        <taxon>Euteleostomi</taxon>
        <taxon>Actinopterygii</taxon>
        <taxon>Neopterygii</taxon>
        <taxon>Teleostei</taxon>
        <taxon>Neoteleostei</taxon>
        <taxon>Acanthomorphata</taxon>
        <taxon>Ovalentaria</taxon>
        <taxon>Atherinomorphae</taxon>
        <taxon>Cyprinodontiformes</taxon>
        <taxon>Poeciliidae</taxon>
        <taxon>Poeciliinae</taxon>
        <taxon>Poecilia</taxon>
    </lineage>
</organism>
<comment type="subunit">
    <text evidence="3">Homodimer.</text>
</comment>
<dbReference type="PROSITE" id="PS51085">
    <property type="entry name" value="2FE2S_FER_2"/>
    <property type="match status" value="1"/>
</dbReference>
<dbReference type="Pfam" id="PF00941">
    <property type="entry name" value="FAD_binding_5"/>
    <property type="match status" value="1"/>
</dbReference>
<feature type="domain" description="FAD-binding PCMH-type" evidence="18">
    <location>
        <begin position="199"/>
        <end position="384"/>
    </location>
</feature>
<dbReference type="SUPFAM" id="SSF56003">
    <property type="entry name" value="Molybdenum cofactor-binding domain"/>
    <property type="match status" value="1"/>
</dbReference>
<dbReference type="InterPro" id="IPR036683">
    <property type="entry name" value="CO_DH_flav_C_dom_sf"/>
</dbReference>
<dbReference type="PANTHER" id="PTHR45444">
    <property type="entry name" value="XANTHINE DEHYDROGENASE"/>
    <property type="match status" value="1"/>
</dbReference>
<dbReference type="FunFam" id="3.30.465.10:FF:000004">
    <property type="entry name" value="Xanthine dehydrogenase/oxidase"/>
    <property type="match status" value="1"/>
</dbReference>
<evidence type="ECO:0000256" key="6">
    <source>
        <dbReference type="ARBA" id="ARBA00022714"/>
    </source>
</evidence>
<keyword evidence="9" id="KW-0560">Oxidoreductase</keyword>
<feature type="binding site" evidence="15">
    <location>
        <position position="752"/>
    </location>
    <ligand>
        <name>Mo-molybdopterin</name>
        <dbReference type="ChEBI" id="CHEBI:71302"/>
    </ligand>
    <ligandPart>
        <name>Mo</name>
        <dbReference type="ChEBI" id="CHEBI:28685"/>
    </ligandPart>
</feature>
<dbReference type="Gene3D" id="3.30.465.10">
    <property type="match status" value="1"/>
</dbReference>
<evidence type="ECO:0000256" key="16">
    <source>
        <dbReference type="SAM" id="SignalP"/>
    </source>
</evidence>
<comment type="cofactor">
    <cofactor evidence="12">
        <name>[2Fe-2S] cluster</name>
        <dbReference type="ChEBI" id="CHEBI:190135"/>
    </cofactor>
</comment>
<feature type="binding site" evidence="15">
    <location>
        <position position="26"/>
    </location>
    <ligand>
        <name>[2Fe-2S] cluster</name>
        <dbReference type="ChEBI" id="CHEBI:190135"/>
        <label>1</label>
    </ligand>
</feature>
<dbReference type="FunFam" id="3.30.365.10:FF:000003">
    <property type="entry name" value="Aldehyde oxidase 1"/>
    <property type="match status" value="1"/>
</dbReference>
<dbReference type="InterPro" id="IPR036318">
    <property type="entry name" value="FAD-bd_PCMH-like_sf"/>
</dbReference>
<reference evidence="19" key="2">
    <citation type="submission" date="2025-09" db="UniProtKB">
        <authorList>
            <consortium name="Ensembl"/>
        </authorList>
    </citation>
    <scope>IDENTIFICATION</scope>
</reference>
<comment type="similarity">
    <text evidence="2">Belongs to the xanthine dehydrogenase family.</text>
</comment>
<dbReference type="FunFam" id="3.90.1170.50:FF:000001">
    <property type="entry name" value="Aldehyde oxidase 1"/>
    <property type="match status" value="1"/>
</dbReference>
<dbReference type="InterPro" id="IPR006058">
    <property type="entry name" value="2Fe2S_fd_BS"/>
</dbReference>
<dbReference type="FunFam" id="3.30.43.10:FF:000001">
    <property type="entry name" value="Xanthine dehydrogenase/oxidase"/>
    <property type="match status" value="1"/>
</dbReference>
<dbReference type="SUPFAM" id="SSF54665">
    <property type="entry name" value="CO dehydrogenase molybdoprotein N-domain-like"/>
    <property type="match status" value="1"/>
</dbReference>
<dbReference type="FunFam" id="1.10.150.120:FF:000001">
    <property type="entry name" value="Aldehyde oxidase 1"/>
    <property type="match status" value="1"/>
</dbReference>
<feature type="binding site" evidence="15">
    <location>
        <position position="23"/>
    </location>
    <ligand>
        <name>[2Fe-2S] cluster</name>
        <dbReference type="ChEBI" id="CHEBI:190135"/>
        <label>1</label>
    </ligand>
</feature>
<dbReference type="GO" id="GO:0071949">
    <property type="term" value="F:FAD binding"/>
    <property type="evidence" value="ECO:0007669"/>
    <property type="project" value="InterPro"/>
</dbReference>
<dbReference type="Gene3D" id="3.30.43.10">
    <property type="entry name" value="Uridine Diphospho-n-acetylenolpyruvylglucosamine Reductase, domain 2"/>
    <property type="match status" value="1"/>
</dbReference>
<dbReference type="GO" id="GO:0043546">
    <property type="term" value="F:molybdopterin cofactor binding"/>
    <property type="evidence" value="ECO:0007669"/>
    <property type="project" value="InterPro"/>
</dbReference>
<keyword evidence="6 15" id="KW-0001">2Fe-2S</keyword>
<proteinExistence type="inferred from homology"/>
<feature type="chain" id="PRO_5017222452" description="FAD-binding PCMH-type domain-containing protein" evidence="16">
    <location>
        <begin position="17"/>
        <end position="1305"/>
    </location>
</feature>
<dbReference type="InterPro" id="IPR036884">
    <property type="entry name" value="2Fe-2S-bd_dom_sf"/>
</dbReference>
<dbReference type="Ensembl" id="ENSPMET00000003719.1">
    <property type="protein sequence ID" value="ENSPMEP00000025983.1"/>
    <property type="gene ID" value="ENSPMEG00000009524.1"/>
</dbReference>
<evidence type="ECO:0000313" key="19">
    <source>
        <dbReference type="Ensembl" id="ENSPMEP00000025983.1"/>
    </source>
</evidence>
<evidence type="ECO:0000256" key="7">
    <source>
        <dbReference type="ARBA" id="ARBA00022723"/>
    </source>
</evidence>
<keyword evidence="7 15" id="KW-0479">Metal-binding</keyword>
<dbReference type="InterPro" id="IPR005107">
    <property type="entry name" value="CO_DH_flav_C"/>
</dbReference>
<evidence type="ECO:0000256" key="4">
    <source>
        <dbReference type="ARBA" id="ARBA00022505"/>
    </source>
</evidence>
<dbReference type="InterPro" id="IPR016208">
    <property type="entry name" value="Ald_Oxase/xanthine_DH-like"/>
</dbReference>
<keyword evidence="5" id="KW-0285">Flavoprotein</keyword>
<dbReference type="InterPro" id="IPR002888">
    <property type="entry name" value="2Fe-2S-bd"/>
</dbReference>
<comment type="cofactor">
    <cofactor evidence="1 14">
        <name>FAD</name>
        <dbReference type="ChEBI" id="CHEBI:57692"/>
    </cofactor>
</comment>
<dbReference type="InterPro" id="IPR002346">
    <property type="entry name" value="Mopterin_DH_FAD-bd"/>
</dbReference>
<dbReference type="InterPro" id="IPR001041">
    <property type="entry name" value="2Fe-2S_ferredoxin-type"/>
</dbReference>
<evidence type="ECO:0000256" key="15">
    <source>
        <dbReference type="PIRSR" id="PIRSR000127-3"/>
    </source>
</evidence>
<feature type="binding site" evidence="15">
    <location>
        <position position="784"/>
    </location>
    <ligand>
        <name>Mo-molybdopterin</name>
        <dbReference type="ChEBI" id="CHEBI:71302"/>
    </ligand>
    <ligandPart>
        <name>Mo</name>
        <dbReference type="ChEBI" id="CHEBI:28685"/>
    </ligandPart>
</feature>
<dbReference type="Gene3D" id="3.10.20.30">
    <property type="match status" value="1"/>
</dbReference>
<feature type="binding site" evidence="15">
    <location>
        <position position="125"/>
    </location>
    <ligand>
        <name>[2Fe-2S] cluster</name>
        <dbReference type="ChEBI" id="CHEBI:190135"/>
        <label>2</label>
    </ligand>
</feature>
<dbReference type="Pfam" id="PF03450">
    <property type="entry name" value="CO_deh_flav_C"/>
    <property type="match status" value="1"/>
</dbReference>
<dbReference type="GO" id="GO:0051537">
    <property type="term" value="F:2 iron, 2 sulfur cluster binding"/>
    <property type="evidence" value="ECO:0007669"/>
    <property type="project" value="UniProtKB-KW"/>
</dbReference>
<dbReference type="InterPro" id="IPR016166">
    <property type="entry name" value="FAD-bd_PCMH"/>
</dbReference>
<dbReference type="GO" id="GO:0016491">
    <property type="term" value="F:oxidoreductase activity"/>
    <property type="evidence" value="ECO:0007669"/>
    <property type="project" value="UniProtKB-KW"/>
</dbReference>
<protein>
    <recommendedName>
        <fullName evidence="21">FAD-binding PCMH-type domain-containing protein</fullName>
    </recommendedName>
</protein>
<keyword evidence="16" id="KW-0732">Signal</keyword>
<dbReference type="Pfam" id="PF01799">
    <property type="entry name" value="Fer2_2"/>
    <property type="match status" value="1"/>
</dbReference>
<evidence type="ECO:0000256" key="13">
    <source>
        <dbReference type="PIRSR" id="PIRSR000127-1"/>
    </source>
</evidence>
<feature type="binding site" evidence="14">
    <location>
        <begin position="317"/>
        <end position="321"/>
    </location>
    <ligand>
        <name>FAD</name>
        <dbReference type="ChEBI" id="CHEBI:57692"/>
    </ligand>
</feature>
<evidence type="ECO:0000256" key="1">
    <source>
        <dbReference type="ARBA" id="ARBA00001974"/>
    </source>
</evidence>
<feature type="binding site" evidence="14">
    <location>
        <position position="330"/>
    </location>
    <ligand>
        <name>FAD</name>
        <dbReference type="ChEBI" id="CHEBI:57692"/>
    </ligand>
</feature>
<feature type="signal peptide" evidence="16">
    <location>
        <begin position="1"/>
        <end position="16"/>
    </location>
</feature>
<feature type="binding site" evidence="15">
    <location>
        <position position="88"/>
    </location>
    <ligand>
        <name>[2Fe-2S] cluster</name>
        <dbReference type="ChEBI" id="CHEBI:190135"/>
        <label>2</label>
    </ligand>
</feature>
<evidence type="ECO:0008006" key="21">
    <source>
        <dbReference type="Google" id="ProtNLM"/>
    </source>
</evidence>
<dbReference type="InterPro" id="IPR000674">
    <property type="entry name" value="Ald_Oxase/Xan_DH_a/b"/>
</dbReference>
<evidence type="ECO:0000256" key="2">
    <source>
        <dbReference type="ARBA" id="ARBA00006849"/>
    </source>
</evidence>
<dbReference type="SMART" id="SM01008">
    <property type="entry name" value="Ald_Xan_dh_C"/>
    <property type="match status" value="1"/>
</dbReference>
<dbReference type="SMART" id="SM01092">
    <property type="entry name" value="CO_deh_flav_C"/>
    <property type="match status" value="1"/>
</dbReference>
<feature type="domain" description="2Fe-2S ferredoxin-type" evidence="17">
    <location>
        <begin position="1"/>
        <end position="66"/>
    </location>
</feature>
<keyword evidence="4 15" id="KW-0500">Molybdenum</keyword>
<dbReference type="Gene3D" id="3.90.1170.50">
    <property type="entry name" value="Aldehyde oxidase/xanthine dehydrogenase, a/b hammerhead"/>
    <property type="match status" value="1"/>
</dbReference>
<evidence type="ECO:0000256" key="5">
    <source>
        <dbReference type="ARBA" id="ARBA00022630"/>
    </source>
</evidence>
<dbReference type="Gene3D" id="3.30.390.50">
    <property type="entry name" value="CO dehydrogenase flavoprotein, C-terminal domain"/>
    <property type="match status" value="1"/>
</dbReference>
<dbReference type="FunFam" id="3.30.365.10:FF:000004">
    <property type="entry name" value="Xanthine dehydrogenase oxidase"/>
    <property type="match status" value="1"/>
</dbReference>
<evidence type="ECO:0000256" key="14">
    <source>
        <dbReference type="PIRSR" id="PIRSR000127-2"/>
    </source>
</evidence>
<comment type="cofactor">
    <cofactor evidence="15">
        <name>Mo-molybdopterin</name>
        <dbReference type="ChEBI" id="CHEBI:71302"/>
    </cofactor>
    <text evidence="15">Binds 1 Mo-molybdopterin (Mo-MPT) cofactor per subunit.</text>
</comment>
<comment type="cofactor">
    <cofactor evidence="15">
        <name>[2Fe-2S] cluster</name>
        <dbReference type="ChEBI" id="CHEBI:190135"/>
    </cofactor>
    <text evidence="15">Binds 2 [2Fe-2S] clusters.</text>
</comment>
<keyword evidence="20" id="KW-1185">Reference proteome</keyword>
<dbReference type="SUPFAM" id="SSF54292">
    <property type="entry name" value="2Fe-2S ferredoxin-like"/>
    <property type="match status" value="1"/>
</dbReference>
<dbReference type="Pfam" id="PF01315">
    <property type="entry name" value="Ald_Xan_dh_C"/>
    <property type="match status" value="1"/>
</dbReference>
<dbReference type="PROSITE" id="PS00559">
    <property type="entry name" value="MOLYBDOPTERIN_EUK"/>
    <property type="match status" value="1"/>
</dbReference>
<feature type="binding site" evidence="14">
    <location>
        <begin position="227"/>
        <end position="234"/>
    </location>
    <ligand>
        <name>FAD</name>
        <dbReference type="ChEBI" id="CHEBI:57692"/>
    </ligand>
</feature>
<dbReference type="InterPro" id="IPR036010">
    <property type="entry name" value="2Fe-2S_ferredoxin-like_sf"/>
</dbReference>
<dbReference type="InterPro" id="IPR016167">
    <property type="entry name" value="FAD-bd_PCMH_sub1"/>
</dbReference>
<dbReference type="STRING" id="48701.ENSPMEP00000025983"/>
<dbReference type="SUPFAM" id="SSF47741">
    <property type="entry name" value="CO dehydrogenase ISP C-domain like"/>
    <property type="match status" value="1"/>
</dbReference>
<feature type="binding site" evidence="15">
    <location>
        <position position="123"/>
    </location>
    <ligand>
        <name>[2Fe-2S] cluster</name>
        <dbReference type="ChEBI" id="CHEBI:190135"/>
        <label>2</label>
    </ligand>
</feature>
<keyword evidence="11 15" id="KW-0411">Iron-sulfur</keyword>
<feature type="active site" description="Proton acceptor" evidence="13">
    <location>
        <position position="1239"/>
    </location>
</feature>
<dbReference type="Proteomes" id="UP000261480">
    <property type="component" value="Unplaced"/>
</dbReference>
<sequence>VLFLTLISVRLTGTKSGCGGGGCGACTVMVSRYQPATKTIVHYSANACLLPVCQLYGAAITTVEGIGSSKTRIHPVQERIAKAHGSQCGFCTPGMVMSMYALLRNKPKPTMDDITQALGGNLCRCTGYRPIVDGCRTFCQVRVSLCCFIIQPLKIHFLQPNLQEKPRLFDQEKFLPLDPTQELIFPPELIAANPQILTFHGERMTWVSPTSLEELVQFRAKNSKAPLVMGNTNIGPDIKFKGILHPLIISPMRVKELFEVSEGADGVWVGAGSSLSELQSLLEKMVPQLPEEKTELFRALIQQLRNLGSLQIRNVASLGGNIVSAYPNSDLNPVLAAGNCKVKVISTGGSREVPLNQDFFVGFGKTILKPEDVVVSVFIPFTRKGEYVRALRQAPRKEVSFATVTTGMRVLFSEGSRVVQEVSLYFGGMGPTTINATKTCKAITGRLWDEETLNQAYDALLEELDLPPSAPGGKVEFRRSLTLSLLFKFNLEVLQKLKELPEKLQPLPKEIQPSLQDFQVSTRPSVIHITNTWQYFHNASPLLQHVPKDQDSQDPVGRPMMHRSAISQATGEAVYCDDIPKTDGELFMVLVTSSRAHAKITSLDVSEALKLPGVVDVITANDVPGKKARPMFGYEQELLAENQVFCVGQTVCAVLADTKTHAKRGAAAVKITYEDLPDPIFTIEDAIEKSSYYEPRRMFARGDVTEAFKTCDRVYEGQIRLGGQEHFYMEPQSMLVVPVGEEKEFKVYISTQWPTLIQVHTVAETLDIQSNRVTCHVKRLGGAFGGKVIVTSVLASITSVAAWKTNRAVRCVLERGEDMLITGGRHPVLGKYKVGFMNDGRIMAVDYYYYANAGCFVDESVLISEKILLHLDNVYNIPNMRGHSAACRTNLPSNTAFRGFGVPQGLLVVENMVNDVAMALGRPVREVNMYKGPSATHYKFEFSPENLHRCWELCKLKSDYSARRQAVDQFNQQNRWRKKGIALIPIKVSVGVCQAGALVHIYKDGSVLVTHGGTEMGQGIHTKMQQVASRELHIPTSKIFLSETSTGTVPNTCPSAASFGTDANGMAVKEACEILYRRLEPIRLKDPKGSWESWIKEAHLQKISLSATGFFRGEDLYYDWEKMEGHPYSYFTFGVCCSEVELDCLTGDYRTLRTDIVMDIGRSINPSVDIGQIEGAFTQGLGLYTLEELKYSPTGILYSRGPSQYKIPGVCDVPLKFNVYLLPDSYNPHAIYSSKGIGEPTLFLGSSVFFAIKDAVTAARSDSGLSGPFFLDTPATPERACLACASPFIKKVDKPGSFKPWALDI</sequence>
<dbReference type="InterPro" id="IPR022407">
    <property type="entry name" value="OxRdtase_Mopterin_BS"/>
</dbReference>
<evidence type="ECO:0000259" key="17">
    <source>
        <dbReference type="PROSITE" id="PS51085"/>
    </source>
</evidence>
<dbReference type="PROSITE" id="PS00197">
    <property type="entry name" value="2FE2S_FER_1"/>
    <property type="match status" value="1"/>
</dbReference>
<dbReference type="Pfam" id="PF02738">
    <property type="entry name" value="MoCoBD_1"/>
    <property type="match status" value="1"/>
</dbReference>
<feature type="binding site" evidence="15">
    <location>
        <position position="48"/>
    </location>
    <ligand>
        <name>[2Fe-2S] cluster</name>
        <dbReference type="ChEBI" id="CHEBI:190135"/>
        <label>1</label>
    </ligand>
</feature>
<dbReference type="Gene3D" id="3.30.365.10">
    <property type="entry name" value="Aldehyde oxidase/xanthine dehydrogenase, molybdopterin binding domain"/>
    <property type="match status" value="4"/>
</dbReference>
<dbReference type="PROSITE" id="PS51387">
    <property type="entry name" value="FAD_PCMH"/>
    <property type="match status" value="1"/>
</dbReference>
<reference evidence="19" key="1">
    <citation type="submission" date="2025-08" db="UniProtKB">
        <authorList>
            <consortium name="Ensembl"/>
        </authorList>
    </citation>
    <scope>IDENTIFICATION</scope>
</reference>
<dbReference type="InterPro" id="IPR016169">
    <property type="entry name" value="FAD-bd_PCMH_sub2"/>
</dbReference>
<dbReference type="PIRSF" id="PIRSF000127">
    <property type="entry name" value="Xanthine_DH"/>
    <property type="match status" value="1"/>
</dbReference>
<feature type="binding site" evidence="14">
    <location>
        <position position="900"/>
    </location>
    <ligand>
        <name>substrate</name>
    </ligand>
</feature>
<feature type="binding site" evidence="15">
    <location>
        <position position="18"/>
    </location>
    <ligand>
        <name>[2Fe-2S] cluster</name>
        <dbReference type="ChEBI" id="CHEBI:190135"/>
        <label>1</label>
    </ligand>
</feature>
<feature type="binding site" evidence="15">
    <location>
        <position position="898"/>
    </location>
    <ligand>
        <name>Mo-molybdopterin</name>
        <dbReference type="ChEBI" id="CHEBI:71302"/>
    </ligand>
    <ligandPart>
        <name>Mo</name>
        <dbReference type="ChEBI" id="CHEBI:28685"/>
    </ligandPart>
</feature>
<evidence type="ECO:0000313" key="20">
    <source>
        <dbReference type="Proteomes" id="UP000261480"/>
    </source>
</evidence>
<name>A0A3B3YFQ8_9TELE</name>
<dbReference type="InterPro" id="IPR008274">
    <property type="entry name" value="AldOxase/xan_DH_MoCoBD1"/>
</dbReference>
<evidence type="ECO:0000256" key="8">
    <source>
        <dbReference type="ARBA" id="ARBA00022827"/>
    </source>
</evidence>
<dbReference type="InterPro" id="IPR036856">
    <property type="entry name" value="Ald_Oxase/Xan_DH_a/b_sf"/>
</dbReference>
<evidence type="ECO:0000256" key="9">
    <source>
        <dbReference type="ARBA" id="ARBA00023002"/>
    </source>
</evidence>
<feature type="binding site" evidence="14">
    <location>
        <position position="392"/>
    </location>
    <ligand>
        <name>FAD</name>
        <dbReference type="ChEBI" id="CHEBI:57692"/>
    </ligand>
</feature>
<evidence type="ECO:0000259" key="18">
    <source>
        <dbReference type="PROSITE" id="PS51387"/>
    </source>
</evidence>
<dbReference type="Pfam" id="PF20256">
    <property type="entry name" value="MoCoBD_2"/>
    <property type="match status" value="1"/>
</dbReference>
<dbReference type="InterPro" id="IPR046867">
    <property type="entry name" value="AldOxase/xan_DH_MoCoBD2"/>
</dbReference>
<keyword evidence="8 14" id="KW-0274">FAD</keyword>
<evidence type="ECO:0000256" key="3">
    <source>
        <dbReference type="ARBA" id="ARBA00011738"/>
    </source>
</evidence>
<dbReference type="GO" id="GO:0005506">
    <property type="term" value="F:iron ion binding"/>
    <property type="evidence" value="ECO:0007669"/>
    <property type="project" value="InterPro"/>
</dbReference>
<feature type="binding site" evidence="15">
    <location>
        <position position="91"/>
    </location>
    <ligand>
        <name>[2Fe-2S] cluster</name>
        <dbReference type="ChEBI" id="CHEBI:190135"/>
        <label>2</label>
    </ligand>
</feature>
<dbReference type="PANTHER" id="PTHR45444:SF3">
    <property type="entry name" value="XANTHINE DEHYDROGENASE"/>
    <property type="match status" value="1"/>
</dbReference>
<keyword evidence="10 15" id="KW-0408">Iron</keyword>
<evidence type="ECO:0000256" key="10">
    <source>
        <dbReference type="ARBA" id="ARBA00023004"/>
    </source>
</evidence>
<dbReference type="InterPro" id="IPR012675">
    <property type="entry name" value="Beta-grasp_dom_sf"/>
</dbReference>
<evidence type="ECO:0000256" key="12">
    <source>
        <dbReference type="ARBA" id="ARBA00034078"/>
    </source>
</evidence>
<dbReference type="InterPro" id="IPR037165">
    <property type="entry name" value="AldOxase/xan_DH_Mopterin-bd_sf"/>
</dbReference>
<accession>A0A3B3YFQ8</accession>
<feature type="binding site" evidence="15">
    <location>
        <position position="1057"/>
    </location>
    <ligand>
        <name>Mo-molybdopterin</name>
        <dbReference type="ChEBI" id="CHEBI:71302"/>
    </ligand>
    <ligandPart>
        <name>Mo</name>
        <dbReference type="ChEBI" id="CHEBI:28685"/>
    </ligandPart>
</feature>
<dbReference type="FunFam" id="3.30.390.50:FF:000001">
    <property type="entry name" value="Xanthine dehydrogenase oxidase"/>
    <property type="match status" value="1"/>
</dbReference>
<evidence type="ECO:0000256" key="11">
    <source>
        <dbReference type="ARBA" id="ARBA00023014"/>
    </source>
</evidence>